<dbReference type="SUPFAM" id="SSF53649">
    <property type="entry name" value="Alkaline phosphatase-like"/>
    <property type="match status" value="1"/>
</dbReference>
<organism evidence="2">
    <name type="scientific">marine sediment metagenome</name>
    <dbReference type="NCBI Taxonomy" id="412755"/>
    <lineage>
        <taxon>unclassified sequences</taxon>
        <taxon>metagenomes</taxon>
        <taxon>ecological metagenomes</taxon>
    </lineage>
</organism>
<comment type="caution">
    <text evidence="2">The sequence shown here is derived from an EMBL/GenBank/DDBJ whole genome shotgun (WGS) entry which is preliminary data.</text>
</comment>
<dbReference type="PANTHER" id="PTHR11596:SF5">
    <property type="entry name" value="ALKALINE PHOSPHATASE"/>
    <property type="match status" value="1"/>
</dbReference>
<dbReference type="GO" id="GO:0004035">
    <property type="term" value="F:alkaline phosphatase activity"/>
    <property type="evidence" value="ECO:0007669"/>
    <property type="project" value="TreeGrafter"/>
</dbReference>
<name>A0A0F9AVM7_9ZZZZ</name>
<evidence type="ECO:0000313" key="2">
    <source>
        <dbReference type="EMBL" id="KKL13485.1"/>
    </source>
</evidence>
<dbReference type="Pfam" id="PF00245">
    <property type="entry name" value="Alk_phosphatase"/>
    <property type="match status" value="1"/>
</dbReference>
<dbReference type="EMBL" id="LAZR01040839">
    <property type="protein sequence ID" value="KKL13485.1"/>
    <property type="molecule type" value="Genomic_DNA"/>
</dbReference>
<dbReference type="PANTHER" id="PTHR11596">
    <property type="entry name" value="ALKALINE PHOSPHATASE"/>
    <property type="match status" value="1"/>
</dbReference>
<dbReference type="InterPro" id="IPR017850">
    <property type="entry name" value="Alkaline_phosphatase_core_sf"/>
</dbReference>
<sequence length="404" mass="43348">VQVDTLREDNPNQFRYVADSGNTASTLATGLLTSKGRISTSAAKDVDQETILEAAQKKGYRTGLVSTASLTDATPAAFAAHTSHRSCQSTNNMAGINPIQAKTQQCVLDLKVHGGSGSIAEQLATANIDVLLGGGMALFDQPVEGGARNLPSILDMALDHGHLMVKNAAELNTEKLQAASQTSRLLGLFAPVHLPVEWQGEQLRRAELITIDNKGKAIFPTPFGCEKNPHHNGTPTLAKMTARALQVLSQNNNQGFFLMVEGASIDKQAHIRNPCGQIGELRAFDQAVTIGRQFAQQYPNTLIIVTADHGQAGQIVPLPESYQAASKAVHMAQYPTGHYAVLKTLSGELMAINYATNSSPQGLWGMHTGTNVPAYMEGPGLDDIPALIDQRDINQLMRHHLKLP</sequence>
<accession>A0A0F9AVM7</accession>
<dbReference type="SMART" id="SM00098">
    <property type="entry name" value="alkPPc"/>
    <property type="match status" value="1"/>
</dbReference>
<dbReference type="InterPro" id="IPR001952">
    <property type="entry name" value="Alkaline_phosphatase"/>
</dbReference>
<feature type="non-terminal residue" evidence="2">
    <location>
        <position position="1"/>
    </location>
</feature>
<dbReference type="Gene3D" id="3.40.720.10">
    <property type="entry name" value="Alkaline Phosphatase, subunit A"/>
    <property type="match status" value="1"/>
</dbReference>
<dbReference type="CDD" id="cd16012">
    <property type="entry name" value="ALP"/>
    <property type="match status" value="1"/>
</dbReference>
<dbReference type="AlphaFoldDB" id="A0A0F9AVM7"/>
<keyword evidence="1" id="KW-0597">Phosphoprotein</keyword>
<protein>
    <recommendedName>
        <fullName evidence="3">Alkaline phosphatase</fullName>
    </recommendedName>
</protein>
<evidence type="ECO:0008006" key="3">
    <source>
        <dbReference type="Google" id="ProtNLM"/>
    </source>
</evidence>
<proteinExistence type="predicted"/>
<evidence type="ECO:0000256" key="1">
    <source>
        <dbReference type="ARBA" id="ARBA00022553"/>
    </source>
</evidence>
<gene>
    <name evidence="2" type="ORF">LCGC14_2525280</name>
</gene>
<dbReference type="PRINTS" id="PR00113">
    <property type="entry name" value="ALKPHPHTASE"/>
</dbReference>
<reference evidence="2" key="1">
    <citation type="journal article" date="2015" name="Nature">
        <title>Complex archaea that bridge the gap between prokaryotes and eukaryotes.</title>
        <authorList>
            <person name="Spang A."/>
            <person name="Saw J.H."/>
            <person name="Jorgensen S.L."/>
            <person name="Zaremba-Niedzwiedzka K."/>
            <person name="Martijn J."/>
            <person name="Lind A.E."/>
            <person name="van Eijk R."/>
            <person name="Schleper C."/>
            <person name="Guy L."/>
            <person name="Ettema T.J."/>
        </authorList>
    </citation>
    <scope>NUCLEOTIDE SEQUENCE</scope>
</reference>